<evidence type="ECO:0000256" key="5">
    <source>
        <dbReference type="ARBA" id="ARBA00023134"/>
    </source>
</evidence>
<dbReference type="Pfam" id="PF16360">
    <property type="entry name" value="GTP-bdg_M"/>
    <property type="match status" value="1"/>
</dbReference>
<feature type="binding site" evidence="8">
    <location>
        <position position="218"/>
    </location>
    <ligand>
        <name>Mg(2+)</name>
        <dbReference type="ChEBI" id="CHEBI:18420"/>
    </ligand>
</feature>
<dbReference type="Proteomes" id="UP000288669">
    <property type="component" value="Unassembled WGS sequence"/>
</dbReference>
<dbReference type="GO" id="GO:0046872">
    <property type="term" value="F:metal ion binding"/>
    <property type="evidence" value="ECO:0007669"/>
    <property type="project" value="UniProtKB-KW"/>
</dbReference>
<evidence type="ECO:0000256" key="2">
    <source>
        <dbReference type="ARBA" id="ARBA00022723"/>
    </source>
</evidence>
<dbReference type="Pfam" id="PF13167">
    <property type="entry name" value="GTP-bdg_N"/>
    <property type="match status" value="1"/>
</dbReference>
<sequence length="420" mass="47582">MAREKISELKQQREKVYLVGVETQNNQEIFSDTMKELKSLAETAQAEVMGTLIQKRTEFDRKTMIGKGKVEELNRLVDADEIDLVIFNHELTPRQNQFLGEQLGVRVIDRVQLILDIFAMRATSKEGKLQVEQAQLAYLLPRLTGQGSALSRLGGGIGTRGPGETKLETDRRHIRYKMNGIKKELQEVAAHRRRSRQSRQEAAIFRIGLIGYTNAGKSTLLNVLTNTKAYSANQLFATLDPLTKKWTMASGMEATITDTVGFIQELPTQLIAAFQSTLEESREVDLLIHVVDASAPNRDQQEKTVLRLLDELEMDNIPVVTVYNKKDQVQPTTFTPTLFPNCFISAKEETATKAVNDLVNQKIKETLQAYEGELPVTKSYLLTVFAQQTFLEEQTFCEEKNSYYLRGYSKPNIKVVRDLN</sequence>
<accession>A0A430AKI9</accession>
<feature type="binding site" evidence="7">
    <location>
        <begin position="236"/>
        <end position="240"/>
    </location>
    <ligand>
        <name>GTP</name>
        <dbReference type="ChEBI" id="CHEBI:37565"/>
    </ligand>
</feature>
<dbReference type="PANTHER" id="PTHR10229">
    <property type="entry name" value="GTP-BINDING PROTEIN HFLX"/>
    <property type="match status" value="1"/>
</dbReference>
<dbReference type="PRINTS" id="PR00326">
    <property type="entry name" value="GTP1OBG"/>
</dbReference>
<keyword evidence="3 6" id="KW-0547">Nucleotide-binding</keyword>
<dbReference type="NCBIfam" id="TIGR03156">
    <property type="entry name" value="GTP_HflX"/>
    <property type="match status" value="1"/>
</dbReference>
<name>A0A430AKI9_9ENTE</name>
<feature type="binding site" evidence="7">
    <location>
        <begin position="211"/>
        <end position="218"/>
    </location>
    <ligand>
        <name>GTP</name>
        <dbReference type="ChEBI" id="CHEBI:37565"/>
    </ligand>
</feature>
<comment type="cofactor">
    <cofactor evidence="8">
        <name>Mg(2+)</name>
        <dbReference type="ChEBI" id="CHEBI:18420"/>
    </cofactor>
</comment>
<dbReference type="InterPro" id="IPR027417">
    <property type="entry name" value="P-loop_NTPase"/>
</dbReference>
<evidence type="ECO:0000313" key="10">
    <source>
        <dbReference type="EMBL" id="RSU08598.1"/>
    </source>
</evidence>
<gene>
    <name evidence="6" type="primary">hflX</name>
    <name evidence="10" type="ORF">CBF30_05045</name>
</gene>
<keyword evidence="5 6" id="KW-0342">GTP-binding</keyword>
<dbReference type="GO" id="GO:0005525">
    <property type="term" value="F:GTP binding"/>
    <property type="evidence" value="ECO:0007669"/>
    <property type="project" value="UniProtKB-UniRule"/>
</dbReference>
<dbReference type="Gene3D" id="3.40.50.11060">
    <property type="entry name" value="GTPase HflX, N-terminal domain"/>
    <property type="match status" value="1"/>
</dbReference>
<dbReference type="InterPro" id="IPR006073">
    <property type="entry name" value="GTP-bd"/>
</dbReference>
<dbReference type="InterPro" id="IPR016496">
    <property type="entry name" value="GTPase_HflX"/>
</dbReference>
<dbReference type="AlphaFoldDB" id="A0A430AKI9"/>
<dbReference type="Gene3D" id="6.10.250.2860">
    <property type="match status" value="1"/>
</dbReference>
<dbReference type="OrthoDB" id="9812272at2"/>
<dbReference type="RefSeq" id="WP_126823344.1">
    <property type="nucleotide sequence ID" value="NZ_JBHLWU010000001.1"/>
</dbReference>
<evidence type="ECO:0000256" key="3">
    <source>
        <dbReference type="ARBA" id="ARBA00022741"/>
    </source>
</evidence>
<dbReference type="HAMAP" id="MF_00900">
    <property type="entry name" value="GTPase_HflX"/>
    <property type="match status" value="1"/>
</dbReference>
<reference evidence="10 11" key="1">
    <citation type="submission" date="2017-05" db="EMBL/GenBank/DDBJ databases">
        <title>Vagococcus spp. assemblies.</title>
        <authorList>
            <person name="Gulvik C.A."/>
        </authorList>
    </citation>
    <scope>NUCLEOTIDE SEQUENCE [LARGE SCALE GENOMIC DNA]</scope>
    <source>
        <strain evidence="10 11">DSM 24756</strain>
    </source>
</reference>
<dbReference type="FunFam" id="3.40.50.11060:FF:000001">
    <property type="entry name" value="GTPase HflX"/>
    <property type="match status" value="1"/>
</dbReference>
<dbReference type="InterPro" id="IPR005225">
    <property type="entry name" value="Small_GTP-bd"/>
</dbReference>
<dbReference type="PANTHER" id="PTHR10229:SF0">
    <property type="entry name" value="GTP-BINDING PROTEIN 6-RELATED"/>
    <property type="match status" value="1"/>
</dbReference>
<evidence type="ECO:0000259" key="9">
    <source>
        <dbReference type="PROSITE" id="PS51705"/>
    </source>
</evidence>
<dbReference type="GO" id="GO:0003924">
    <property type="term" value="F:GTPase activity"/>
    <property type="evidence" value="ECO:0007669"/>
    <property type="project" value="UniProtKB-UniRule"/>
</dbReference>
<comment type="subunit">
    <text evidence="6">Monomer. Associates with the 50S ribosomal subunit.</text>
</comment>
<comment type="subcellular location">
    <subcellularLocation>
        <location evidence="6">Cytoplasm</location>
    </subcellularLocation>
    <text evidence="6">May associate with membranes.</text>
</comment>
<dbReference type="PROSITE" id="PS51705">
    <property type="entry name" value="G_HFLX"/>
    <property type="match status" value="1"/>
</dbReference>
<evidence type="ECO:0000256" key="4">
    <source>
        <dbReference type="ARBA" id="ARBA00022842"/>
    </source>
</evidence>
<comment type="function">
    <text evidence="6">GTPase that associates with the 50S ribosomal subunit and may have a role during protein synthesis or ribosome biogenesis.</text>
</comment>
<comment type="caution">
    <text evidence="10">The sequence shown here is derived from an EMBL/GenBank/DDBJ whole genome shotgun (WGS) entry which is preliminary data.</text>
</comment>
<keyword evidence="1 6" id="KW-0963">Cytoplasm</keyword>
<evidence type="ECO:0000313" key="11">
    <source>
        <dbReference type="Proteomes" id="UP000288669"/>
    </source>
</evidence>
<dbReference type="SUPFAM" id="SSF52540">
    <property type="entry name" value="P-loop containing nucleoside triphosphate hydrolases"/>
    <property type="match status" value="1"/>
</dbReference>
<dbReference type="InterPro" id="IPR025121">
    <property type="entry name" value="GTPase_HflX_N"/>
</dbReference>
<feature type="binding site" evidence="8">
    <location>
        <position position="238"/>
    </location>
    <ligand>
        <name>Mg(2+)</name>
        <dbReference type="ChEBI" id="CHEBI:18420"/>
    </ligand>
</feature>
<protein>
    <recommendedName>
        <fullName evidence="6">GTPase HflX</fullName>
    </recommendedName>
    <alternativeName>
        <fullName evidence="6">GTP-binding protein HflX</fullName>
    </alternativeName>
</protein>
<keyword evidence="2 8" id="KW-0479">Metal-binding</keyword>
<evidence type="ECO:0000256" key="1">
    <source>
        <dbReference type="ARBA" id="ARBA00022490"/>
    </source>
</evidence>
<comment type="similarity">
    <text evidence="6">Belongs to the TRAFAC class OBG-HflX-like GTPase superfamily. HflX GTPase family.</text>
</comment>
<dbReference type="NCBIfam" id="TIGR00231">
    <property type="entry name" value="small_GTP"/>
    <property type="match status" value="1"/>
</dbReference>
<evidence type="ECO:0000256" key="8">
    <source>
        <dbReference type="PIRSR" id="PIRSR006809-2"/>
    </source>
</evidence>
<feature type="binding site" evidence="7">
    <location>
        <begin position="324"/>
        <end position="327"/>
    </location>
    <ligand>
        <name>GTP</name>
        <dbReference type="ChEBI" id="CHEBI:37565"/>
    </ligand>
</feature>
<dbReference type="GO" id="GO:0005737">
    <property type="term" value="C:cytoplasm"/>
    <property type="evidence" value="ECO:0007669"/>
    <property type="project" value="UniProtKB-SubCell"/>
</dbReference>
<organism evidence="10 11">
    <name type="scientific">Vagococcus entomophilus</name>
    <dbReference type="NCBI Taxonomy" id="1160095"/>
    <lineage>
        <taxon>Bacteria</taxon>
        <taxon>Bacillati</taxon>
        <taxon>Bacillota</taxon>
        <taxon>Bacilli</taxon>
        <taxon>Lactobacillales</taxon>
        <taxon>Enterococcaceae</taxon>
        <taxon>Vagococcus</taxon>
    </lineage>
</organism>
<proteinExistence type="inferred from homology"/>
<dbReference type="Pfam" id="PF01926">
    <property type="entry name" value="MMR_HSR1"/>
    <property type="match status" value="1"/>
</dbReference>
<dbReference type="GO" id="GO:0043022">
    <property type="term" value="F:ribosome binding"/>
    <property type="evidence" value="ECO:0007669"/>
    <property type="project" value="TreeGrafter"/>
</dbReference>
<dbReference type="Gene3D" id="3.40.50.300">
    <property type="entry name" value="P-loop containing nucleotide triphosphate hydrolases"/>
    <property type="match status" value="1"/>
</dbReference>
<dbReference type="InterPro" id="IPR042108">
    <property type="entry name" value="GTPase_HflX_N_sf"/>
</dbReference>
<dbReference type="PIRSF" id="PIRSF006809">
    <property type="entry name" value="GTP-binding_hflX_prd"/>
    <property type="match status" value="1"/>
</dbReference>
<keyword evidence="4 8" id="KW-0460">Magnesium</keyword>
<dbReference type="InterPro" id="IPR032305">
    <property type="entry name" value="GTP-bd_M"/>
</dbReference>
<dbReference type="EMBL" id="NGJZ01000001">
    <property type="protein sequence ID" value="RSU08598.1"/>
    <property type="molecule type" value="Genomic_DNA"/>
</dbReference>
<feature type="domain" description="Hflx-type G" evidence="9">
    <location>
        <begin position="205"/>
        <end position="367"/>
    </location>
</feature>
<evidence type="ECO:0000256" key="7">
    <source>
        <dbReference type="PIRSR" id="PIRSR006809-1"/>
    </source>
</evidence>
<evidence type="ECO:0000256" key="6">
    <source>
        <dbReference type="HAMAP-Rule" id="MF_00900"/>
    </source>
</evidence>
<feature type="binding site" evidence="7">
    <location>
        <begin position="258"/>
        <end position="261"/>
    </location>
    <ligand>
        <name>GTP</name>
        <dbReference type="ChEBI" id="CHEBI:37565"/>
    </ligand>
</feature>
<feature type="binding site" evidence="7">
    <location>
        <begin position="345"/>
        <end position="347"/>
    </location>
    <ligand>
        <name>GTP</name>
        <dbReference type="ChEBI" id="CHEBI:37565"/>
    </ligand>
</feature>
<dbReference type="CDD" id="cd01878">
    <property type="entry name" value="HflX"/>
    <property type="match status" value="1"/>
</dbReference>
<keyword evidence="11" id="KW-1185">Reference proteome</keyword>
<dbReference type="InterPro" id="IPR030394">
    <property type="entry name" value="G_HFLX_dom"/>
</dbReference>